<dbReference type="GO" id="GO:0043409">
    <property type="term" value="P:negative regulation of MAPK cascade"/>
    <property type="evidence" value="ECO:0007669"/>
    <property type="project" value="TreeGrafter"/>
</dbReference>
<dbReference type="InterPro" id="IPR029021">
    <property type="entry name" value="Prot-tyrosine_phosphatase-like"/>
</dbReference>
<organism evidence="2 3">
    <name type="scientific">Streblomastix strix</name>
    <dbReference type="NCBI Taxonomy" id="222440"/>
    <lineage>
        <taxon>Eukaryota</taxon>
        <taxon>Metamonada</taxon>
        <taxon>Preaxostyla</taxon>
        <taxon>Oxymonadida</taxon>
        <taxon>Streblomastigidae</taxon>
        <taxon>Streblomastix</taxon>
    </lineage>
</organism>
<name>A0A5J4VSD8_9EUKA</name>
<dbReference type="EMBL" id="SNRW01005244">
    <property type="protein sequence ID" value="KAA6385497.1"/>
    <property type="molecule type" value="Genomic_DNA"/>
</dbReference>
<reference evidence="2 3" key="1">
    <citation type="submission" date="2019-03" db="EMBL/GenBank/DDBJ databases">
        <title>Single cell metagenomics reveals metabolic interactions within the superorganism composed of flagellate Streblomastix strix and complex community of Bacteroidetes bacteria on its surface.</title>
        <authorList>
            <person name="Treitli S.C."/>
            <person name="Kolisko M."/>
            <person name="Husnik F."/>
            <person name="Keeling P."/>
            <person name="Hampl V."/>
        </authorList>
    </citation>
    <scope>NUCLEOTIDE SEQUENCE [LARGE SCALE GENOMIC DNA]</scope>
    <source>
        <strain evidence="2">ST1C</strain>
    </source>
</reference>
<keyword evidence="1" id="KW-0378">Hydrolase</keyword>
<protein>
    <submittedName>
        <fullName evidence="2">Uncharacterized protein</fullName>
    </submittedName>
</protein>
<dbReference type="GO" id="GO:0005737">
    <property type="term" value="C:cytoplasm"/>
    <property type="evidence" value="ECO:0007669"/>
    <property type="project" value="TreeGrafter"/>
</dbReference>
<dbReference type="CDD" id="cd14498">
    <property type="entry name" value="DSP"/>
    <property type="match status" value="1"/>
</dbReference>
<dbReference type="PANTHER" id="PTHR10159">
    <property type="entry name" value="DUAL SPECIFICITY PROTEIN PHOSPHATASE"/>
    <property type="match status" value="1"/>
</dbReference>
<keyword evidence="1" id="KW-0904">Protein phosphatase</keyword>
<proteinExistence type="predicted"/>
<accession>A0A5J4VSD8</accession>
<evidence type="ECO:0000256" key="1">
    <source>
        <dbReference type="ARBA" id="ARBA00022912"/>
    </source>
</evidence>
<dbReference type="Proteomes" id="UP000324800">
    <property type="component" value="Unassembled WGS sequence"/>
</dbReference>
<dbReference type="AlphaFoldDB" id="A0A5J4VSD8"/>
<sequence>MGGVTKLSIQSNFFFYVRVRVRFPTLPATAVVQFYIQLFSDMFIDIRRNKKRQNLFEIPNEIITDLFLGGYMDEDEMVNIMKELRITHVLNCIKEYAPGLDGKSLEEYKVPKEVIVHHIASVVIGYLLEKYHLTFAKAFEITFHQRSIIQPNAEFVKQLYLKEYEMVDQFGVEDQQLKQLPKKDDNLINAIEIELGKELHPLIRLQDISRLPSQSEFYLTRLSYLHSNAYKPAQQQWEMMKQDKEKEGKKTQDE</sequence>
<evidence type="ECO:0000313" key="2">
    <source>
        <dbReference type="EMBL" id="KAA6385497.1"/>
    </source>
</evidence>
<gene>
    <name evidence="2" type="ORF">EZS28_018976</name>
</gene>
<dbReference type="PANTHER" id="PTHR10159:SF519">
    <property type="entry name" value="DUAL SPECIFICITY PROTEIN PHOSPHATASE MPK3"/>
    <property type="match status" value="1"/>
</dbReference>
<comment type="caution">
    <text evidence="2">The sequence shown here is derived from an EMBL/GenBank/DDBJ whole genome shotgun (WGS) entry which is preliminary data.</text>
</comment>
<dbReference type="SUPFAM" id="SSF52799">
    <property type="entry name" value="(Phosphotyrosine protein) phosphatases II"/>
    <property type="match status" value="1"/>
</dbReference>
<dbReference type="Gene3D" id="3.90.190.10">
    <property type="entry name" value="Protein tyrosine phosphatase superfamily"/>
    <property type="match status" value="1"/>
</dbReference>
<dbReference type="GO" id="GO:0004721">
    <property type="term" value="F:phosphoprotein phosphatase activity"/>
    <property type="evidence" value="ECO:0007669"/>
    <property type="project" value="UniProtKB-KW"/>
</dbReference>
<evidence type="ECO:0000313" key="3">
    <source>
        <dbReference type="Proteomes" id="UP000324800"/>
    </source>
</evidence>